<feature type="transmembrane region" description="Helical" evidence="8">
    <location>
        <begin position="99"/>
        <end position="128"/>
    </location>
</feature>
<evidence type="ECO:0000256" key="6">
    <source>
        <dbReference type="ARBA" id="ARBA00023136"/>
    </source>
</evidence>
<dbReference type="InterPro" id="IPR001248">
    <property type="entry name" value="Pur-cyt_permease"/>
</dbReference>
<keyword evidence="4 8" id="KW-0812">Transmembrane</keyword>
<comment type="subcellular location">
    <subcellularLocation>
        <location evidence="1">Membrane</location>
        <topology evidence="1">Multi-pass membrane protein</topology>
    </subcellularLocation>
</comment>
<comment type="similarity">
    <text evidence="2 7">Belongs to the purine-cytosine permease (2.A.39) family.</text>
</comment>
<reference evidence="10" key="1">
    <citation type="submission" date="2016-10" db="EMBL/GenBank/DDBJ databases">
        <authorList>
            <person name="Varghese N."/>
            <person name="Submissions S."/>
        </authorList>
    </citation>
    <scope>NUCLEOTIDE SEQUENCE [LARGE SCALE GENOMIC DNA]</scope>
    <source>
        <strain evidence="10">DSM 44654</strain>
    </source>
</reference>
<accession>A0A1H5R2M6</accession>
<feature type="transmembrane region" description="Helical" evidence="8">
    <location>
        <begin position="332"/>
        <end position="353"/>
    </location>
</feature>
<feature type="transmembrane region" description="Helical" evidence="8">
    <location>
        <begin position="448"/>
        <end position="464"/>
    </location>
</feature>
<gene>
    <name evidence="9" type="ORF">SAMN05421837_106167</name>
</gene>
<dbReference type="RefSeq" id="WP_158104087.1">
    <property type="nucleotide sequence ID" value="NZ_FNUJ01000006.1"/>
</dbReference>
<evidence type="ECO:0000256" key="3">
    <source>
        <dbReference type="ARBA" id="ARBA00022448"/>
    </source>
</evidence>
<feature type="transmembrane region" description="Helical" evidence="8">
    <location>
        <begin position="255"/>
        <end position="274"/>
    </location>
</feature>
<evidence type="ECO:0000256" key="8">
    <source>
        <dbReference type="SAM" id="Phobius"/>
    </source>
</evidence>
<dbReference type="PANTHER" id="PTHR31806">
    <property type="entry name" value="PURINE-CYTOSINE PERMEASE FCY2-RELATED"/>
    <property type="match status" value="1"/>
</dbReference>
<dbReference type="AlphaFoldDB" id="A0A1H5R2M6"/>
<feature type="transmembrane region" description="Helical" evidence="8">
    <location>
        <begin position="359"/>
        <end position="384"/>
    </location>
</feature>
<proteinExistence type="inferred from homology"/>
<feature type="transmembrane region" description="Helical" evidence="8">
    <location>
        <begin position="62"/>
        <end position="87"/>
    </location>
</feature>
<feature type="transmembrane region" description="Helical" evidence="8">
    <location>
        <begin position="35"/>
        <end position="56"/>
    </location>
</feature>
<name>A0A1H5R2M6_9PSEU</name>
<evidence type="ECO:0000256" key="2">
    <source>
        <dbReference type="ARBA" id="ARBA00008974"/>
    </source>
</evidence>
<organism evidence="9 10">
    <name type="scientific">Amycolatopsis pretoriensis</name>
    <dbReference type="NCBI Taxonomy" id="218821"/>
    <lineage>
        <taxon>Bacteria</taxon>
        <taxon>Bacillati</taxon>
        <taxon>Actinomycetota</taxon>
        <taxon>Actinomycetes</taxon>
        <taxon>Pseudonocardiales</taxon>
        <taxon>Pseudonocardiaceae</taxon>
        <taxon>Amycolatopsis</taxon>
    </lineage>
</organism>
<evidence type="ECO:0000256" key="4">
    <source>
        <dbReference type="ARBA" id="ARBA00022692"/>
    </source>
</evidence>
<dbReference type="OrthoDB" id="9809167at2"/>
<dbReference type="STRING" id="218821.SAMN05421837_106167"/>
<keyword evidence="3 7" id="KW-0813">Transport</keyword>
<feature type="transmembrane region" description="Helical" evidence="8">
    <location>
        <begin position="294"/>
        <end position="320"/>
    </location>
</feature>
<keyword evidence="6 7" id="KW-0472">Membrane</keyword>
<dbReference type="PANTHER" id="PTHR31806:SF1">
    <property type="entry name" value="PURINE-CYTOSINE PERMEASE FCY2-RELATED"/>
    <property type="match status" value="1"/>
</dbReference>
<dbReference type="Proteomes" id="UP000198878">
    <property type="component" value="Unassembled WGS sequence"/>
</dbReference>
<evidence type="ECO:0000313" key="9">
    <source>
        <dbReference type="EMBL" id="SEF32304.1"/>
    </source>
</evidence>
<feature type="transmembrane region" description="Helical" evidence="8">
    <location>
        <begin position="405"/>
        <end position="428"/>
    </location>
</feature>
<keyword evidence="10" id="KW-1185">Reference proteome</keyword>
<dbReference type="EMBL" id="FNUJ01000006">
    <property type="protein sequence ID" value="SEF32304.1"/>
    <property type="molecule type" value="Genomic_DNA"/>
</dbReference>
<protein>
    <submittedName>
        <fullName evidence="9">Purine-cytosine permease</fullName>
    </submittedName>
</protein>
<feature type="transmembrane region" description="Helical" evidence="8">
    <location>
        <begin position="148"/>
        <end position="166"/>
    </location>
</feature>
<dbReference type="GO" id="GO:0005886">
    <property type="term" value="C:plasma membrane"/>
    <property type="evidence" value="ECO:0007669"/>
    <property type="project" value="TreeGrafter"/>
</dbReference>
<evidence type="ECO:0000313" key="10">
    <source>
        <dbReference type="Proteomes" id="UP000198878"/>
    </source>
</evidence>
<dbReference type="GO" id="GO:0022857">
    <property type="term" value="F:transmembrane transporter activity"/>
    <property type="evidence" value="ECO:0007669"/>
    <property type="project" value="InterPro"/>
</dbReference>
<dbReference type="Gene3D" id="1.10.4160.10">
    <property type="entry name" value="Hydantoin permease"/>
    <property type="match status" value="1"/>
</dbReference>
<keyword evidence="5 8" id="KW-1133">Transmembrane helix</keyword>
<dbReference type="PIRSF" id="PIRSF002744">
    <property type="entry name" value="Pur-cyt_permease"/>
    <property type="match status" value="1"/>
</dbReference>
<dbReference type="InterPro" id="IPR026030">
    <property type="entry name" value="Pur-cyt_permease_Fcy2/21/22"/>
</dbReference>
<evidence type="ECO:0000256" key="5">
    <source>
        <dbReference type="ARBA" id="ARBA00022989"/>
    </source>
</evidence>
<dbReference type="Pfam" id="PF02133">
    <property type="entry name" value="Transp_cyt_pur"/>
    <property type="match status" value="1"/>
</dbReference>
<evidence type="ECO:0000256" key="1">
    <source>
        <dbReference type="ARBA" id="ARBA00004141"/>
    </source>
</evidence>
<evidence type="ECO:0000256" key="7">
    <source>
        <dbReference type="PIRNR" id="PIRNR002744"/>
    </source>
</evidence>
<feature type="transmembrane region" description="Helical" evidence="8">
    <location>
        <begin position="216"/>
        <end position="234"/>
    </location>
</feature>
<feature type="transmembrane region" description="Helical" evidence="8">
    <location>
        <begin position="178"/>
        <end position="196"/>
    </location>
</feature>
<sequence>MSVDQRSTEAAARGDDPQGVEYVPDAARLLRPRNIATTMVGANLLFGVIVIGWLPVTFGLDWWGAFSSIVLGVLVGAALLGPIAAIGPRTGTNGPVSSGAFFGVIGRVIGTLLALFIAIGFYALAVWSGGQVIVYGLHALWGLPDSKVTLAISYVVMAAVATWTAVSGYRLVVRLNKWLIPTAGAVIVLGFLVFAGDFHTTAVAPEYLLGSFWPTWSLAVSIATATTIGYAPYLNDGTRLISRRFGGRSVGLATALGLFIGLVVPLTFGAYTSYAINSPEADYVEGLVKASPTWFLVPIVLVGFFGCLGQSAICVYGNGLDLSSVIRPLRRVPATLVVSAVSLVFILVGALVWDIEHTVSAFLTVLGVVAAAWVGIVLTGHFLVRGEYDTAALQVFNEGRTGGRYWFFHGWNLRATAAFALAAVVGLLQANTSLYTGPWSEIADGVDLSWLSAMVVGGAVYGLLTKFLPGAESVTVPAEVEADAALS</sequence>